<accession>A0AAV1A885</accession>
<feature type="chain" id="PRO_5043370585" evidence="1">
    <location>
        <begin position="20"/>
        <end position="227"/>
    </location>
</feature>
<evidence type="ECO:0000256" key="1">
    <source>
        <dbReference type="SAM" id="SignalP"/>
    </source>
</evidence>
<keyword evidence="1" id="KW-0732">Signal</keyword>
<proteinExistence type="predicted"/>
<gene>
    <name evidence="2" type="ORF">VFH_III196720</name>
</gene>
<dbReference type="EMBL" id="OX451738">
    <property type="protein sequence ID" value="CAI8605733.1"/>
    <property type="molecule type" value="Genomic_DNA"/>
</dbReference>
<name>A0AAV1A885_VICFA</name>
<keyword evidence="3" id="KW-1185">Reference proteome</keyword>
<protein>
    <submittedName>
        <fullName evidence="2">Uncharacterized protein</fullName>
    </submittedName>
</protein>
<dbReference type="Proteomes" id="UP001157006">
    <property type="component" value="Chromosome 3"/>
</dbReference>
<feature type="signal peptide" evidence="1">
    <location>
        <begin position="1"/>
        <end position="19"/>
    </location>
</feature>
<reference evidence="2 3" key="1">
    <citation type="submission" date="2023-01" db="EMBL/GenBank/DDBJ databases">
        <authorList>
            <person name="Kreplak J."/>
        </authorList>
    </citation>
    <scope>NUCLEOTIDE SEQUENCE [LARGE SCALE GENOMIC DNA]</scope>
</reference>
<dbReference type="AlphaFoldDB" id="A0AAV1A885"/>
<sequence>MLIVPALFWLLLRFDPYLHLIEDNKLTIVSEIVKSLEYISEPELSSLREDLLKEFSLDDMCPLGFPLNMPKKDASFVSADDDYIPEVFDCQIKENPGLFMEFPSLLSANQLLELTVLFHLQNVYSAPSWKDKYAGQRNFQSFGVALVTNHLRSSMKESIIWLMRAAAPKAEGAYQLNAGSRKRKQKSATLKIDETHTGSHITGSQKFKASWLASWLRRRKIIYNIVG</sequence>
<evidence type="ECO:0000313" key="3">
    <source>
        <dbReference type="Proteomes" id="UP001157006"/>
    </source>
</evidence>
<evidence type="ECO:0000313" key="2">
    <source>
        <dbReference type="EMBL" id="CAI8605733.1"/>
    </source>
</evidence>
<organism evidence="2 3">
    <name type="scientific">Vicia faba</name>
    <name type="common">Broad bean</name>
    <name type="synonym">Faba vulgaris</name>
    <dbReference type="NCBI Taxonomy" id="3906"/>
    <lineage>
        <taxon>Eukaryota</taxon>
        <taxon>Viridiplantae</taxon>
        <taxon>Streptophyta</taxon>
        <taxon>Embryophyta</taxon>
        <taxon>Tracheophyta</taxon>
        <taxon>Spermatophyta</taxon>
        <taxon>Magnoliopsida</taxon>
        <taxon>eudicotyledons</taxon>
        <taxon>Gunneridae</taxon>
        <taxon>Pentapetalae</taxon>
        <taxon>rosids</taxon>
        <taxon>fabids</taxon>
        <taxon>Fabales</taxon>
        <taxon>Fabaceae</taxon>
        <taxon>Papilionoideae</taxon>
        <taxon>50 kb inversion clade</taxon>
        <taxon>NPAAA clade</taxon>
        <taxon>Hologalegina</taxon>
        <taxon>IRL clade</taxon>
        <taxon>Fabeae</taxon>
        <taxon>Vicia</taxon>
    </lineage>
</organism>